<keyword evidence="2" id="KW-1185">Reference proteome</keyword>
<organism evidence="1 2">
    <name type="scientific">Colletotrichum orchidophilum</name>
    <dbReference type="NCBI Taxonomy" id="1209926"/>
    <lineage>
        <taxon>Eukaryota</taxon>
        <taxon>Fungi</taxon>
        <taxon>Dikarya</taxon>
        <taxon>Ascomycota</taxon>
        <taxon>Pezizomycotina</taxon>
        <taxon>Sordariomycetes</taxon>
        <taxon>Hypocreomycetidae</taxon>
        <taxon>Glomerellales</taxon>
        <taxon>Glomerellaceae</taxon>
        <taxon>Colletotrichum</taxon>
    </lineage>
</organism>
<dbReference type="EMBL" id="MJBS01000040">
    <property type="protein sequence ID" value="OHE98986.1"/>
    <property type="molecule type" value="Genomic_DNA"/>
</dbReference>
<sequence length="120" mass="13005">MQIACNSVDRLHIHLARSFSFFSPKTAYDFDSVSLASSLRITRPSRFSVRTARRASSHCKCPRRGHYVWPRRSRASTSASPVITAVSRCGLSPSLARIPASQGDDVGADSVNGRAAKLAA</sequence>
<accession>A0A1G4BCA4</accession>
<protein>
    <submittedName>
        <fullName evidence="1">Uncharacterized protein</fullName>
    </submittedName>
</protein>
<proteinExistence type="predicted"/>
<gene>
    <name evidence="1" type="ORF">CORC01_05676</name>
</gene>
<evidence type="ECO:0000313" key="2">
    <source>
        <dbReference type="Proteomes" id="UP000176998"/>
    </source>
</evidence>
<dbReference type="GeneID" id="34558828"/>
<dbReference type="RefSeq" id="XP_022476135.1">
    <property type="nucleotide sequence ID" value="XM_022617318.1"/>
</dbReference>
<name>A0A1G4BCA4_9PEZI</name>
<dbReference type="Proteomes" id="UP000176998">
    <property type="component" value="Unassembled WGS sequence"/>
</dbReference>
<reference evidence="1 2" key="1">
    <citation type="submission" date="2016-09" db="EMBL/GenBank/DDBJ databases">
        <authorList>
            <person name="Capua I."/>
            <person name="De Benedictis P."/>
            <person name="Joannis T."/>
            <person name="Lombin L.H."/>
            <person name="Cattoli G."/>
        </authorList>
    </citation>
    <scope>NUCLEOTIDE SEQUENCE [LARGE SCALE GENOMIC DNA]</scope>
    <source>
        <strain evidence="1 2">IMI 309357</strain>
    </source>
</reference>
<dbReference type="AlphaFoldDB" id="A0A1G4BCA4"/>
<evidence type="ECO:0000313" key="1">
    <source>
        <dbReference type="EMBL" id="OHE98986.1"/>
    </source>
</evidence>
<comment type="caution">
    <text evidence="1">The sequence shown here is derived from an EMBL/GenBank/DDBJ whole genome shotgun (WGS) entry which is preliminary data.</text>
</comment>